<protein>
    <submittedName>
        <fullName evidence="1">Uncharacterized protein</fullName>
    </submittedName>
</protein>
<proteinExistence type="predicted"/>
<accession>A0A0A8XSH7</accession>
<dbReference type="EMBL" id="GBRH01283233">
    <property type="protein sequence ID" value="JAD14662.1"/>
    <property type="molecule type" value="Transcribed_RNA"/>
</dbReference>
<sequence length="25" mass="2907">MKGLFCNFCKMGFYLVLICQILASY</sequence>
<evidence type="ECO:0000313" key="1">
    <source>
        <dbReference type="EMBL" id="JAD14662.1"/>
    </source>
</evidence>
<dbReference type="AlphaFoldDB" id="A0A0A8XSH7"/>
<reference evidence="1" key="1">
    <citation type="submission" date="2014-09" db="EMBL/GenBank/DDBJ databases">
        <authorList>
            <person name="Magalhaes I.L.F."/>
            <person name="Oliveira U."/>
            <person name="Santos F.R."/>
            <person name="Vidigal T.H.D.A."/>
            <person name="Brescovit A.D."/>
            <person name="Santos A.J."/>
        </authorList>
    </citation>
    <scope>NUCLEOTIDE SEQUENCE</scope>
    <source>
        <tissue evidence="1">Shoot tissue taken approximately 20 cm above the soil surface</tissue>
    </source>
</reference>
<reference evidence="1" key="2">
    <citation type="journal article" date="2015" name="Data Brief">
        <title>Shoot transcriptome of the giant reed, Arundo donax.</title>
        <authorList>
            <person name="Barrero R.A."/>
            <person name="Guerrero F.D."/>
            <person name="Moolhuijzen P."/>
            <person name="Goolsby J.A."/>
            <person name="Tidwell J."/>
            <person name="Bellgard S.E."/>
            <person name="Bellgard M.I."/>
        </authorList>
    </citation>
    <scope>NUCLEOTIDE SEQUENCE</scope>
    <source>
        <tissue evidence="1">Shoot tissue taken approximately 20 cm above the soil surface</tissue>
    </source>
</reference>
<organism evidence="1">
    <name type="scientific">Arundo donax</name>
    <name type="common">Giant reed</name>
    <name type="synonym">Donax arundinaceus</name>
    <dbReference type="NCBI Taxonomy" id="35708"/>
    <lineage>
        <taxon>Eukaryota</taxon>
        <taxon>Viridiplantae</taxon>
        <taxon>Streptophyta</taxon>
        <taxon>Embryophyta</taxon>
        <taxon>Tracheophyta</taxon>
        <taxon>Spermatophyta</taxon>
        <taxon>Magnoliopsida</taxon>
        <taxon>Liliopsida</taxon>
        <taxon>Poales</taxon>
        <taxon>Poaceae</taxon>
        <taxon>PACMAD clade</taxon>
        <taxon>Arundinoideae</taxon>
        <taxon>Arundineae</taxon>
        <taxon>Arundo</taxon>
    </lineage>
</organism>
<name>A0A0A8XSH7_ARUDO</name>